<feature type="compositionally biased region" description="Polar residues" evidence="1">
    <location>
        <begin position="120"/>
        <end position="142"/>
    </location>
</feature>
<gene>
    <name evidence="2" type="ORF">CSKR_100762</name>
</gene>
<evidence type="ECO:0000313" key="2">
    <source>
        <dbReference type="EMBL" id="KAG5444655.1"/>
    </source>
</evidence>
<proteinExistence type="predicted"/>
<organism evidence="2 3">
    <name type="scientific">Clonorchis sinensis</name>
    <name type="common">Chinese liver fluke</name>
    <dbReference type="NCBI Taxonomy" id="79923"/>
    <lineage>
        <taxon>Eukaryota</taxon>
        <taxon>Metazoa</taxon>
        <taxon>Spiralia</taxon>
        <taxon>Lophotrochozoa</taxon>
        <taxon>Platyhelminthes</taxon>
        <taxon>Trematoda</taxon>
        <taxon>Digenea</taxon>
        <taxon>Opisthorchiida</taxon>
        <taxon>Opisthorchiata</taxon>
        <taxon>Opisthorchiidae</taxon>
        <taxon>Clonorchis</taxon>
    </lineage>
</organism>
<dbReference type="Proteomes" id="UP000286415">
    <property type="component" value="Unassembled WGS sequence"/>
</dbReference>
<comment type="caution">
    <text evidence="2">The sequence shown here is derived from an EMBL/GenBank/DDBJ whole genome shotgun (WGS) entry which is preliminary data.</text>
</comment>
<keyword evidence="3" id="KW-1185">Reference proteome</keyword>
<evidence type="ECO:0000313" key="3">
    <source>
        <dbReference type="Proteomes" id="UP000286415"/>
    </source>
</evidence>
<name>A0A8T1M733_CLOSI</name>
<dbReference type="EMBL" id="NIRI02000056">
    <property type="protein sequence ID" value="KAG5444655.1"/>
    <property type="molecule type" value="Genomic_DNA"/>
</dbReference>
<feature type="compositionally biased region" description="Low complexity" evidence="1">
    <location>
        <begin position="51"/>
        <end position="109"/>
    </location>
</feature>
<reference evidence="2 3" key="1">
    <citation type="journal article" date="2018" name="Biotechnol. Adv.">
        <title>Improved genomic resources and new bioinformatic workflow for the carcinogenic parasite Clonorchis sinensis: Biotechnological implications.</title>
        <authorList>
            <person name="Wang D."/>
            <person name="Korhonen P.K."/>
            <person name="Gasser R.B."/>
            <person name="Young N.D."/>
        </authorList>
    </citation>
    <scope>NUCLEOTIDE SEQUENCE [LARGE SCALE GENOMIC DNA]</scope>
    <source>
        <strain evidence="2">Cs-k2</strain>
    </source>
</reference>
<feature type="region of interest" description="Disordered" evidence="1">
    <location>
        <begin position="45"/>
        <end position="142"/>
    </location>
</feature>
<sequence>MDAPLSGPYSNDPYFDYRTTGSSLTLEIVQDDVQCSFFALVLFETAPGPPNTTSTATTTMSTTPTTNTTKTSSTTNSTSTLKTSPTSSSSMTTSMTNLTNTTTPSPKSSQGPVTRKMPERNSTTVTPSTDNESTTEATQNQLTERNHLNWSLMKVDLFAGLVPGEGCLQRKEDKNLELISSENTRA</sequence>
<dbReference type="AlphaFoldDB" id="A0A8T1M733"/>
<accession>A0A8T1M733</accession>
<evidence type="ECO:0000256" key="1">
    <source>
        <dbReference type="SAM" id="MobiDB-lite"/>
    </source>
</evidence>
<reference evidence="2 3" key="2">
    <citation type="journal article" date="2021" name="Genomics">
        <title>High-quality reference genome for Clonorchis sinensis.</title>
        <authorList>
            <person name="Young N.D."/>
            <person name="Stroehlein A.J."/>
            <person name="Kinkar L."/>
            <person name="Wang T."/>
            <person name="Sohn W.M."/>
            <person name="Chang B.C.H."/>
            <person name="Kaur P."/>
            <person name="Weisz D."/>
            <person name="Dudchenko O."/>
            <person name="Aiden E.L."/>
            <person name="Korhonen P.K."/>
            <person name="Gasser R.B."/>
        </authorList>
    </citation>
    <scope>NUCLEOTIDE SEQUENCE [LARGE SCALE GENOMIC DNA]</scope>
    <source>
        <strain evidence="2">Cs-k2</strain>
    </source>
</reference>
<protein>
    <submittedName>
        <fullName evidence="2">Uncharacterized protein</fullName>
    </submittedName>
</protein>